<feature type="compositionally biased region" description="Gly residues" evidence="1">
    <location>
        <begin position="1"/>
        <end position="10"/>
    </location>
</feature>
<evidence type="ECO:0000313" key="2">
    <source>
        <dbReference type="EMBL" id="CAD6505634.1"/>
    </source>
</evidence>
<evidence type="ECO:0000256" key="1">
    <source>
        <dbReference type="SAM" id="MobiDB-lite"/>
    </source>
</evidence>
<reference evidence="2" key="1">
    <citation type="submission" date="2020-10" db="EMBL/GenBank/DDBJ databases">
        <authorList>
            <person name="Muller C M."/>
        </authorList>
    </citation>
    <scope>NUCLEOTIDE SEQUENCE</scope>
    <source>
        <strain evidence="2">THUN-12</strain>
    </source>
</reference>
<proteinExistence type="predicted"/>
<sequence>MEEGSQGKGEGSSEATTKWEKWQTRGRPKNKAE</sequence>
<feature type="compositionally biased region" description="Basic residues" evidence="1">
    <location>
        <begin position="24"/>
        <end position="33"/>
    </location>
</feature>
<feature type="region of interest" description="Disordered" evidence="1">
    <location>
        <begin position="1"/>
        <end position="33"/>
    </location>
</feature>
<dbReference type="EMBL" id="CAJHIT010000009">
    <property type="protein sequence ID" value="CAD6505634.1"/>
    <property type="molecule type" value="Genomic_DNA"/>
</dbReference>
<protein>
    <submittedName>
        <fullName evidence="2">BgTH12-01124</fullName>
    </submittedName>
</protein>
<dbReference type="AlphaFoldDB" id="A0A9W4DPK4"/>
<gene>
    <name evidence="2" type="ORF">BGTH12_LOCUS6992</name>
</gene>
<name>A0A9W4DPK4_BLUGR</name>
<dbReference type="Proteomes" id="UP000683417">
    <property type="component" value="Unassembled WGS sequence"/>
</dbReference>
<comment type="caution">
    <text evidence="2">The sequence shown here is derived from an EMBL/GenBank/DDBJ whole genome shotgun (WGS) entry which is preliminary data.</text>
</comment>
<accession>A0A9W4DPK4</accession>
<evidence type="ECO:0000313" key="3">
    <source>
        <dbReference type="Proteomes" id="UP000683417"/>
    </source>
</evidence>
<organism evidence="2 3">
    <name type="scientific">Blumeria graminis f. sp. triticale</name>
    <dbReference type="NCBI Taxonomy" id="1689686"/>
    <lineage>
        <taxon>Eukaryota</taxon>
        <taxon>Fungi</taxon>
        <taxon>Dikarya</taxon>
        <taxon>Ascomycota</taxon>
        <taxon>Pezizomycotina</taxon>
        <taxon>Leotiomycetes</taxon>
        <taxon>Erysiphales</taxon>
        <taxon>Erysiphaceae</taxon>
        <taxon>Blumeria</taxon>
    </lineage>
</organism>